<accession>A0A1S7U583</accession>
<dbReference type="InterPro" id="IPR009772">
    <property type="entry name" value="CDC123"/>
</dbReference>
<dbReference type="AlphaFoldDB" id="A0A1S7U583"/>
<dbReference type="GO" id="GO:0005737">
    <property type="term" value="C:cytoplasm"/>
    <property type="evidence" value="ECO:0007669"/>
    <property type="project" value="TreeGrafter"/>
</dbReference>
<keyword evidence="3" id="KW-1185">Reference proteome</keyword>
<proteinExistence type="inferred from homology"/>
<organism evidence="2 3">
    <name type="scientific">Agrobacterium deltaense NCPPB 1641</name>
    <dbReference type="NCBI Taxonomy" id="1183425"/>
    <lineage>
        <taxon>Bacteria</taxon>
        <taxon>Pseudomonadati</taxon>
        <taxon>Pseudomonadota</taxon>
        <taxon>Alphaproteobacteria</taxon>
        <taxon>Hyphomicrobiales</taxon>
        <taxon>Rhizobiaceae</taxon>
        <taxon>Rhizobium/Agrobacterium group</taxon>
        <taxon>Agrobacterium</taxon>
    </lineage>
</organism>
<reference evidence="2" key="1">
    <citation type="submission" date="2016-01" db="EMBL/GenBank/DDBJ databases">
        <authorList>
            <person name="Regsiter A."/>
            <person name="william w."/>
        </authorList>
    </citation>
    <scope>NUCLEOTIDE SEQUENCE</scope>
    <source>
        <strain evidence="2">NCPPB 1641</strain>
    </source>
</reference>
<dbReference type="PANTHER" id="PTHR15323">
    <property type="entry name" value="D123 PROTEIN"/>
    <property type="match status" value="1"/>
</dbReference>
<dbReference type="PANTHER" id="PTHR15323:SF6">
    <property type="entry name" value="CELL DIVISION CYCLE PROTEIN 123 HOMOLOG"/>
    <property type="match status" value="1"/>
</dbReference>
<comment type="caution">
    <text evidence="2">The sequence shown here is derived from an EMBL/GenBank/DDBJ whole genome shotgun (WGS) entry which is preliminary data.</text>
</comment>
<sequence>MLGLHEKWRATFIESWPDEVCELGLPFEQLLISEQDRAAIGSRTAAFRELFDIDELTQLSDEFRIGIDAKTAVFKDGAHFRFGGCSFKQPGQYQKGPIFNSAQLMSHILRDNPRVAGLLASSLQDKFDVCMFIRPWKDIPKWSEFRLFMKNREFLGASQYFHTAFFPEIEANAKSIAAALVDFADRFREVAHIDDAIVDIYLKPGDVAGFEAVLLDINPLIVRSDPCLFQWRNGGDFDRGLRFRGGNNRVLAIAPLPFTCAA</sequence>
<name>A0A1S7U583_9HYPH</name>
<evidence type="ECO:0000313" key="2">
    <source>
        <dbReference type="EMBL" id="CVI62050.1"/>
    </source>
</evidence>
<protein>
    <recommendedName>
        <fullName evidence="4">D123 protein</fullName>
    </recommendedName>
</protein>
<dbReference type="EMBL" id="FCNP01000043">
    <property type="protein sequence ID" value="CVI62050.1"/>
    <property type="molecule type" value="Genomic_DNA"/>
</dbReference>
<dbReference type="Proteomes" id="UP000192140">
    <property type="component" value="Unassembled WGS sequence"/>
</dbReference>
<gene>
    <name evidence="2" type="ORF">AGR7A_Lc50007</name>
</gene>
<evidence type="ECO:0008006" key="4">
    <source>
        <dbReference type="Google" id="ProtNLM"/>
    </source>
</evidence>
<evidence type="ECO:0000256" key="1">
    <source>
        <dbReference type="ARBA" id="ARBA00011047"/>
    </source>
</evidence>
<dbReference type="RefSeq" id="WP_080853670.1">
    <property type="nucleotide sequence ID" value="NZ_LT009776.1"/>
</dbReference>
<dbReference type="Pfam" id="PF07065">
    <property type="entry name" value="D123"/>
    <property type="match status" value="1"/>
</dbReference>
<evidence type="ECO:0000313" key="3">
    <source>
        <dbReference type="Proteomes" id="UP000192140"/>
    </source>
</evidence>
<comment type="similarity">
    <text evidence="1">Belongs to the CDC123 family.</text>
</comment>